<evidence type="ECO:0000256" key="3">
    <source>
        <dbReference type="SAM" id="MobiDB-lite"/>
    </source>
</evidence>
<organism evidence="5 6">
    <name type="scientific">Cinnamomum micranthum f. kanehirae</name>
    <dbReference type="NCBI Taxonomy" id="337451"/>
    <lineage>
        <taxon>Eukaryota</taxon>
        <taxon>Viridiplantae</taxon>
        <taxon>Streptophyta</taxon>
        <taxon>Embryophyta</taxon>
        <taxon>Tracheophyta</taxon>
        <taxon>Spermatophyta</taxon>
        <taxon>Magnoliopsida</taxon>
        <taxon>Magnoliidae</taxon>
        <taxon>Laurales</taxon>
        <taxon>Lauraceae</taxon>
        <taxon>Cinnamomum</taxon>
    </lineage>
</organism>
<dbReference type="InterPro" id="IPR001487">
    <property type="entry name" value="Bromodomain"/>
</dbReference>
<dbReference type="EMBL" id="QPKB01000003">
    <property type="protein sequence ID" value="RWR78521.1"/>
    <property type="molecule type" value="Genomic_DNA"/>
</dbReference>
<dbReference type="OrthoDB" id="21449at2759"/>
<proteinExistence type="predicted"/>
<feature type="region of interest" description="Disordered" evidence="3">
    <location>
        <begin position="508"/>
        <end position="586"/>
    </location>
</feature>
<feature type="domain" description="Bromo" evidence="4">
    <location>
        <begin position="204"/>
        <end position="274"/>
    </location>
</feature>
<feature type="compositionally biased region" description="Low complexity" evidence="3">
    <location>
        <begin position="51"/>
        <end position="67"/>
    </location>
</feature>
<feature type="region of interest" description="Disordered" evidence="3">
    <location>
        <begin position="372"/>
        <end position="395"/>
    </location>
</feature>
<sequence>MGKKKKTAEEKTKKKKGRPSLLDLQKRNLIQLQQQHQHHHHHHHHHKQKRSPNPNFRNPSPNLRNPSTASVRRSTRRNPFPDVDRTDDEEGDELDGKRREKKLKVVLRLPPPRSSSGNSRGGGTDEESYGSGDLDGETPQKKRKINAVGDGDGGFAACSKREKAERHNSGSKGTEALHGTPLDSGPGTPLPDKKLLDFILDRLQKKDAYGVFSEPVDPNELPDYHEIIEHPMDFSTVRKKLSARAYVNLEQFEKDVFLISSNAMRYNAPDTIYFRQARSIQELAKKDFENLRQDGEDNEPEMKTVRRGRPPGKSSIKRAGRLPFERAGSDFSSDATPANAGDNTIWFNSTHELSRKTQLSNKTGTADIFARTSSHNGENYGGLSEHKSDRKDEFPGSVLKGISKFGRKPFVFDENRRSTYRLSQQLLTGREPSVLTTLEGEERRLMAVGLHREHAYMRSLALFVENLGPIALTVASKKIERALPRGMKFVPGWLGKNEAPRTQFPMLSTSLQQPRPPSQSPSKPKSSSHLMPHVVESNGEVLPEKQVPSVDLSSESNSGRDLPASTATSAVANRSSGPTDAAETARGINYGSGFSLVGTGGGGLRPKHSFQPSQNSAIHSPINGFKSGSAFNRSQHVGKLVGVGPPRPVGNFLSEASTPSRLTNMVSSSSSGCDQQMPMNRSEAVDAKLLGNLSSTNRILDSCPQGQTGTGAGLHSQPPWQGKSDSVPPDLNVIFQSPGSPTSAVSQQPDLALQL</sequence>
<keyword evidence="1 2" id="KW-0103">Bromodomain</keyword>
<dbReference type="Proteomes" id="UP000283530">
    <property type="component" value="Unassembled WGS sequence"/>
</dbReference>
<feature type="region of interest" description="Disordered" evidence="3">
    <location>
        <begin position="1"/>
        <end position="189"/>
    </location>
</feature>
<dbReference type="PANTHER" id="PTHR22881:SF27">
    <property type="entry name" value="BROMODOMAIN CONTAINING 7_9"/>
    <property type="match status" value="1"/>
</dbReference>
<evidence type="ECO:0000313" key="5">
    <source>
        <dbReference type="EMBL" id="RWR78521.1"/>
    </source>
</evidence>
<reference evidence="5 6" key="1">
    <citation type="journal article" date="2019" name="Nat. Plants">
        <title>Stout camphor tree genome fills gaps in understanding of flowering plant genome evolution.</title>
        <authorList>
            <person name="Chaw S.M."/>
            <person name="Liu Y.C."/>
            <person name="Wu Y.W."/>
            <person name="Wang H.Y."/>
            <person name="Lin C.I."/>
            <person name="Wu C.S."/>
            <person name="Ke H.M."/>
            <person name="Chang L.Y."/>
            <person name="Hsu C.Y."/>
            <person name="Yang H.T."/>
            <person name="Sudianto E."/>
            <person name="Hsu M.H."/>
            <person name="Wu K.P."/>
            <person name="Wang L.N."/>
            <person name="Leebens-Mack J.H."/>
            <person name="Tsai I.J."/>
        </authorList>
    </citation>
    <scope>NUCLEOTIDE SEQUENCE [LARGE SCALE GENOMIC DNA]</scope>
    <source>
        <strain evidence="6">cv. Chaw 1501</strain>
        <tissue evidence="5">Young leaves</tissue>
    </source>
</reference>
<feature type="compositionally biased region" description="Basic and acidic residues" evidence="3">
    <location>
        <begin position="290"/>
        <end position="304"/>
    </location>
</feature>
<dbReference type="PANTHER" id="PTHR22881">
    <property type="entry name" value="BROMODOMAIN CONTAINING PROTEIN"/>
    <property type="match status" value="1"/>
</dbReference>
<dbReference type="InterPro" id="IPR018359">
    <property type="entry name" value="Bromodomain_CS"/>
</dbReference>
<feature type="compositionally biased region" description="Basic residues" evidence="3">
    <location>
        <begin position="36"/>
        <end position="50"/>
    </location>
</feature>
<feature type="compositionally biased region" description="Basic and acidic residues" evidence="3">
    <location>
        <begin position="159"/>
        <end position="168"/>
    </location>
</feature>
<feature type="compositionally biased region" description="Polar residues" evidence="3">
    <location>
        <begin position="698"/>
        <end position="707"/>
    </location>
</feature>
<dbReference type="CDD" id="cd04369">
    <property type="entry name" value="Bromodomain"/>
    <property type="match status" value="1"/>
</dbReference>
<dbReference type="SMART" id="SM00297">
    <property type="entry name" value="BROMO"/>
    <property type="match status" value="1"/>
</dbReference>
<keyword evidence="6" id="KW-1185">Reference proteome</keyword>
<evidence type="ECO:0000256" key="1">
    <source>
        <dbReference type="ARBA" id="ARBA00023117"/>
    </source>
</evidence>
<feature type="compositionally biased region" description="Basic residues" evidence="3">
    <location>
        <begin position="305"/>
        <end position="320"/>
    </location>
</feature>
<feature type="compositionally biased region" description="Basic and acidic residues" evidence="3">
    <location>
        <begin position="384"/>
        <end position="394"/>
    </location>
</feature>
<protein>
    <submittedName>
        <fullName evidence="5">Bromodomain-containing protein-like protein</fullName>
    </submittedName>
</protein>
<evidence type="ECO:0000256" key="2">
    <source>
        <dbReference type="PROSITE-ProRule" id="PRU00035"/>
    </source>
</evidence>
<dbReference type="Pfam" id="PF00439">
    <property type="entry name" value="Bromodomain"/>
    <property type="match status" value="1"/>
</dbReference>
<dbReference type="SUPFAM" id="SSF47370">
    <property type="entry name" value="Bromodomain"/>
    <property type="match status" value="1"/>
</dbReference>
<accession>A0A3S3NFB5</accession>
<dbReference type="PROSITE" id="PS00633">
    <property type="entry name" value="BROMODOMAIN_1"/>
    <property type="match status" value="1"/>
</dbReference>
<evidence type="ECO:0000259" key="4">
    <source>
        <dbReference type="PROSITE" id="PS50014"/>
    </source>
</evidence>
<dbReference type="AlphaFoldDB" id="A0A3S3NFB5"/>
<dbReference type="InterPro" id="IPR051831">
    <property type="entry name" value="Bromodomain_contain_prot"/>
</dbReference>
<feature type="region of interest" description="Disordered" evidence="3">
    <location>
        <begin position="698"/>
        <end position="755"/>
    </location>
</feature>
<comment type="caution">
    <text evidence="5">The sequence shown here is derived from an EMBL/GenBank/DDBJ whole genome shotgun (WGS) entry which is preliminary data.</text>
</comment>
<dbReference type="PRINTS" id="PR00503">
    <property type="entry name" value="BROMODOMAIN"/>
</dbReference>
<feature type="compositionally biased region" description="Polar residues" evidence="3">
    <location>
        <begin position="734"/>
        <end position="749"/>
    </location>
</feature>
<dbReference type="Gene3D" id="1.20.920.10">
    <property type="entry name" value="Bromodomain-like"/>
    <property type="match status" value="1"/>
</dbReference>
<gene>
    <name evidence="5" type="ORF">CKAN_00705900</name>
</gene>
<feature type="region of interest" description="Disordered" evidence="3">
    <location>
        <begin position="290"/>
        <end position="321"/>
    </location>
</feature>
<name>A0A3S3NFB5_9MAGN</name>
<evidence type="ECO:0000313" key="6">
    <source>
        <dbReference type="Proteomes" id="UP000283530"/>
    </source>
</evidence>
<feature type="compositionally biased region" description="Polar residues" evidence="3">
    <location>
        <begin position="551"/>
        <end position="578"/>
    </location>
</feature>
<dbReference type="STRING" id="337451.A0A3S3NFB5"/>
<dbReference type="PROSITE" id="PS50014">
    <property type="entry name" value="BROMODOMAIN_2"/>
    <property type="match status" value="1"/>
</dbReference>
<dbReference type="InterPro" id="IPR036427">
    <property type="entry name" value="Bromodomain-like_sf"/>
</dbReference>